<dbReference type="KEGG" id="gaz:Pan241w_09880"/>
<dbReference type="AlphaFoldDB" id="A0A517RAM9"/>
<evidence type="ECO:0000313" key="2">
    <source>
        <dbReference type="Proteomes" id="UP000317171"/>
    </source>
</evidence>
<reference evidence="1 2" key="1">
    <citation type="submission" date="2019-02" db="EMBL/GenBank/DDBJ databases">
        <title>Deep-cultivation of Planctomycetes and their phenomic and genomic characterization uncovers novel biology.</title>
        <authorList>
            <person name="Wiegand S."/>
            <person name="Jogler M."/>
            <person name="Boedeker C."/>
            <person name="Pinto D."/>
            <person name="Vollmers J."/>
            <person name="Rivas-Marin E."/>
            <person name="Kohn T."/>
            <person name="Peeters S.H."/>
            <person name="Heuer A."/>
            <person name="Rast P."/>
            <person name="Oberbeckmann S."/>
            <person name="Bunk B."/>
            <person name="Jeske O."/>
            <person name="Meyerdierks A."/>
            <person name="Storesund J.E."/>
            <person name="Kallscheuer N."/>
            <person name="Luecker S."/>
            <person name="Lage O.M."/>
            <person name="Pohl T."/>
            <person name="Merkel B.J."/>
            <person name="Hornburger P."/>
            <person name="Mueller R.-W."/>
            <person name="Bruemmer F."/>
            <person name="Labrenz M."/>
            <person name="Spormann A.M."/>
            <person name="Op den Camp H."/>
            <person name="Overmann J."/>
            <person name="Amann R."/>
            <person name="Jetten M.S.M."/>
            <person name="Mascher T."/>
            <person name="Medema M.H."/>
            <person name="Devos D.P."/>
            <person name="Kaster A.-K."/>
            <person name="Ovreas L."/>
            <person name="Rohde M."/>
            <person name="Galperin M.Y."/>
            <person name="Jogler C."/>
        </authorList>
    </citation>
    <scope>NUCLEOTIDE SEQUENCE [LARGE SCALE GENOMIC DNA]</scope>
    <source>
        <strain evidence="1 2">Pan241w</strain>
    </source>
</reference>
<protein>
    <submittedName>
        <fullName evidence="1">Uncharacterized protein</fullName>
    </submittedName>
</protein>
<gene>
    <name evidence="1" type="ORF">Pan241w_09880</name>
</gene>
<name>A0A517RAM9_9PLAN</name>
<dbReference type="OrthoDB" id="281807at2"/>
<dbReference type="RefSeq" id="WP_145211680.1">
    <property type="nucleotide sequence ID" value="NZ_CP036269.1"/>
</dbReference>
<keyword evidence="2" id="KW-1185">Reference proteome</keyword>
<organism evidence="1 2">
    <name type="scientific">Gimesia alba</name>
    <dbReference type="NCBI Taxonomy" id="2527973"/>
    <lineage>
        <taxon>Bacteria</taxon>
        <taxon>Pseudomonadati</taxon>
        <taxon>Planctomycetota</taxon>
        <taxon>Planctomycetia</taxon>
        <taxon>Planctomycetales</taxon>
        <taxon>Planctomycetaceae</taxon>
        <taxon>Gimesia</taxon>
    </lineage>
</organism>
<dbReference type="Proteomes" id="UP000317171">
    <property type="component" value="Chromosome"/>
</dbReference>
<accession>A0A517RAM9</accession>
<dbReference type="EMBL" id="CP036269">
    <property type="protein sequence ID" value="QDT40929.1"/>
    <property type="molecule type" value="Genomic_DNA"/>
</dbReference>
<sequence length="220" mass="23545">MFVWLGNLRRFRARRLISLLVLVSFCASFVPLPVASRSPDKKDQSVAYPCQNRPCGCQSAEACWKGCCCFTNREKVAWAEANGVTPPTYVIAAAARESADSVCKAGGCCSKTKSAKASQLIPTAAKTKSCCSSSHSHSANVPTVKAAEEESEIQFVIGVFVQKCQGQGLFWNSLPWAILPEVQAGLVHADPVVWSLPVSLTAPARAVEPPEPPPRVLSAV</sequence>
<evidence type="ECO:0000313" key="1">
    <source>
        <dbReference type="EMBL" id="QDT40929.1"/>
    </source>
</evidence>
<proteinExistence type="predicted"/>